<keyword evidence="2" id="KW-1185">Reference proteome</keyword>
<protein>
    <submittedName>
        <fullName evidence="1">DUF952-domain-containing protein</fullName>
    </submittedName>
</protein>
<dbReference type="AlphaFoldDB" id="A0A6G1GM68"/>
<accession>A0A6G1GM68</accession>
<gene>
    <name evidence="1" type="ORF">K402DRAFT_397907</name>
</gene>
<evidence type="ECO:0000313" key="2">
    <source>
        <dbReference type="Proteomes" id="UP000800041"/>
    </source>
</evidence>
<name>A0A6G1GM68_9PEZI</name>
<dbReference type="Pfam" id="PF06108">
    <property type="entry name" value="DUF952"/>
    <property type="match status" value="1"/>
</dbReference>
<dbReference type="SUPFAM" id="SSF56399">
    <property type="entry name" value="ADP-ribosylation"/>
    <property type="match status" value="1"/>
</dbReference>
<dbReference type="PANTHER" id="PTHR34129:SF1">
    <property type="entry name" value="DUF952 DOMAIN-CONTAINING PROTEIN"/>
    <property type="match status" value="1"/>
</dbReference>
<dbReference type="OrthoDB" id="3335358at2759"/>
<evidence type="ECO:0000313" key="1">
    <source>
        <dbReference type="EMBL" id="KAF1982021.1"/>
    </source>
</evidence>
<dbReference type="InterPro" id="IPR009297">
    <property type="entry name" value="DUF952"/>
</dbReference>
<sequence length="118" mass="13050">MPSQSTTAFKILSALDWQSWKSTGIFTGASIDITDGYIHLSTASQAAETYHKYFEGQPDLVLCEVDLEMLKESVKWEESRGGQLFPHVYGAIKVEHIAKVKEGVTAEIMDQLAEKGLA</sequence>
<proteinExistence type="predicted"/>
<reference evidence="1" key="1">
    <citation type="journal article" date="2020" name="Stud. Mycol.">
        <title>101 Dothideomycetes genomes: a test case for predicting lifestyles and emergence of pathogens.</title>
        <authorList>
            <person name="Haridas S."/>
            <person name="Albert R."/>
            <person name="Binder M."/>
            <person name="Bloem J."/>
            <person name="Labutti K."/>
            <person name="Salamov A."/>
            <person name="Andreopoulos B."/>
            <person name="Baker S."/>
            <person name="Barry K."/>
            <person name="Bills G."/>
            <person name="Bluhm B."/>
            <person name="Cannon C."/>
            <person name="Castanera R."/>
            <person name="Culley D."/>
            <person name="Daum C."/>
            <person name="Ezra D."/>
            <person name="Gonzalez J."/>
            <person name="Henrissat B."/>
            <person name="Kuo A."/>
            <person name="Liang C."/>
            <person name="Lipzen A."/>
            <person name="Lutzoni F."/>
            <person name="Magnuson J."/>
            <person name="Mondo S."/>
            <person name="Nolan M."/>
            <person name="Ohm R."/>
            <person name="Pangilinan J."/>
            <person name="Park H.-J."/>
            <person name="Ramirez L."/>
            <person name="Alfaro M."/>
            <person name="Sun H."/>
            <person name="Tritt A."/>
            <person name="Yoshinaga Y."/>
            <person name="Zwiers L.-H."/>
            <person name="Turgeon B."/>
            <person name="Goodwin S."/>
            <person name="Spatafora J."/>
            <person name="Crous P."/>
            <person name="Grigoriev I."/>
        </authorList>
    </citation>
    <scope>NUCLEOTIDE SEQUENCE</scope>
    <source>
        <strain evidence="1">CBS 113979</strain>
    </source>
</reference>
<dbReference type="PANTHER" id="PTHR34129">
    <property type="entry name" value="BLR1139 PROTEIN"/>
    <property type="match status" value="1"/>
</dbReference>
<organism evidence="1 2">
    <name type="scientific">Aulographum hederae CBS 113979</name>
    <dbReference type="NCBI Taxonomy" id="1176131"/>
    <lineage>
        <taxon>Eukaryota</taxon>
        <taxon>Fungi</taxon>
        <taxon>Dikarya</taxon>
        <taxon>Ascomycota</taxon>
        <taxon>Pezizomycotina</taxon>
        <taxon>Dothideomycetes</taxon>
        <taxon>Pleosporomycetidae</taxon>
        <taxon>Aulographales</taxon>
        <taxon>Aulographaceae</taxon>
    </lineage>
</organism>
<dbReference type="Gene3D" id="3.20.170.20">
    <property type="entry name" value="Protein of unknown function DUF952"/>
    <property type="match status" value="1"/>
</dbReference>
<dbReference type="EMBL" id="ML977189">
    <property type="protein sequence ID" value="KAF1982021.1"/>
    <property type="molecule type" value="Genomic_DNA"/>
</dbReference>
<dbReference type="Proteomes" id="UP000800041">
    <property type="component" value="Unassembled WGS sequence"/>
</dbReference>